<protein>
    <submittedName>
        <fullName evidence="2">Uncharacterized protein</fullName>
    </submittedName>
</protein>
<feature type="region of interest" description="Disordered" evidence="1">
    <location>
        <begin position="73"/>
        <end position="118"/>
    </location>
</feature>
<proteinExistence type="predicted"/>
<reference evidence="2 3" key="1">
    <citation type="submission" date="2022-09" db="EMBL/GenBank/DDBJ databases">
        <title>Interaction between co-microsymbionts with complementary sets of symbiotic genes in legume-rhizobium systems.</title>
        <authorList>
            <person name="Safronova V."/>
            <person name="Sazanova A."/>
            <person name="Afonin A."/>
            <person name="Chirak E."/>
        </authorList>
    </citation>
    <scope>NUCLEOTIDE SEQUENCE [LARGE SCALE GENOMIC DNA]</scope>
    <source>
        <strain evidence="2 3">A18/4-1</strain>
    </source>
</reference>
<sequence length="118" mass="13495">MAHQRFCKVCRGWHDLDEPWPHNCLPEAPQRSDLPCPSVIGDTMSAVQSQLTGKLYDSKSQLRAEYRQHGVVEVGNDPARLRPKPKAKTDRKAVKDAVHKAEARFNRGERTSDRMKFK</sequence>
<evidence type="ECO:0000256" key="1">
    <source>
        <dbReference type="SAM" id="MobiDB-lite"/>
    </source>
</evidence>
<gene>
    <name evidence="2" type="ORF">N8A98_22360</name>
</gene>
<dbReference type="Proteomes" id="UP001061862">
    <property type="component" value="Chromosome"/>
</dbReference>
<evidence type="ECO:0000313" key="3">
    <source>
        <dbReference type="Proteomes" id="UP001061862"/>
    </source>
</evidence>
<dbReference type="RefSeq" id="WP_262168617.1">
    <property type="nucleotide sequence ID" value="NZ_CP104965.1"/>
</dbReference>
<feature type="compositionally biased region" description="Basic and acidic residues" evidence="1">
    <location>
        <begin position="87"/>
        <end position="118"/>
    </location>
</feature>
<evidence type="ECO:0000313" key="2">
    <source>
        <dbReference type="EMBL" id="UXN69917.1"/>
    </source>
</evidence>
<accession>A0ABY6CCS0</accession>
<keyword evidence="3" id="KW-1185">Reference proteome</keyword>
<organism evidence="2 3">
    <name type="scientific">Devosia neptuniae</name>
    <dbReference type="NCBI Taxonomy" id="191302"/>
    <lineage>
        <taxon>Bacteria</taxon>
        <taxon>Pseudomonadati</taxon>
        <taxon>Pseudomonadota</taxon>
        <taxon>Alphaproteobacteria</taxon>
        <taxon>Hyphomicrobiales</taxon>
        <taxon>Devosiaceae</taxon>
        <taxon>Devosia</taxon>
    </lineage>
</organism>
<dbReference type="EMBL" id="CP104965">
    <property type="protein sequence ID" value="UXN69917.1"/>
    <property type="molecule type" value="Genomic_DNA"/>
</dbReference>
<name>A0ABY6CCS0_9HYPH</name>